<dbReference type="STRING" id="550447.SAMN05428946_2117"/>
<accession>A0A1U7PLC4</accession>
<keyword evidence="6" id="KW-1185">Reference proteome</keyword>
<dbReference type="InterPro" id="IPR029026">
    <property type="entry name" value="tRNA_m1G_MTases_N"/>
</dbReference>
<dbReference type="InterPro" id="IPR029028">
    <property type="entry name" value="Alpha/beta_knot_MTases"/>
</dbReference>
<dbReference type="NCBIfam" id="TIGR00186">
    <property type="entry name" value="rRNA_methyl_3"/>
    <property type="match status" value="1"/>
</dbReference>
<dbReference type="PANTHER" id="PTHR46429:SF1">
    <property type="entry name" value="23S RRNA (GUANOSINE-2'-O-)-METHYLTRANSFERASE RLMB"/>
    <property type="match status" value="1"/>
</dbReference>
<dbReference type="GO" id="GO:0032259">
    <property type="term" value="P:methylation"/>
    <property type="evidence" value="ECO:0007669"/>
    <property type="project" value="UniProtKB-KW"/>
</dbReference>
<dbReference type="Pfam" id="PF00588">
    <property type="entry name" value="SpoU_methylase"/>
    <property type="match status" value="1"/>
</dbReference>
<evidence type="ECO:0000313" key="5">
    <source>
        <dbReference type="EMBL" id="SIT87528.1"/>
    </source>
</evidence>
<keyword evidence="2 5" id="KW-0489">Methyltransferase</keyword>
<dbReference type="GO" id="GO:0005829">
    <property type="term" value="C:cytosol"/>
    <property type="evidence" value="ECO:0007669"/>
    <property type="project" value="TreeGrafter"/>
</dbReference>
<comment type="similarity">
    <text evidence="1">Belongs to the class IV-like SAM-binding methyltransferase superfamily. RNA methyltransferase TrmH family.</text>
</comment>
<feature type="domain" description="RNA 2-O ribose methyltransferase substrate binding" evidence="4">
    <location>
        <begin position="8"/>
        <end position="82"/>
    </location>
</feature>
<evidence type="ECO:0000256" key="1">
    <source>
        <dbReference type="ARBA" id="ARBA00007228"/>
    </source>
</evidence>
<dbReference type="InterPro" id="IPR004441">
    <property type="entry name" value="rRNA_MeTrfase_TrmH"/>
</dbReference>
<dbReference type="SMART" id="SM00967">
    <property type="entry name" value="SpoU_sub_bind"/>
    <property type="match status" value="1"/>
</dbReference>
<reference evidence="6" key="1">
    <citation type="submission" date="2017-01" db="EMBL/GenBank/DDBJ databases">
        <authorList>
            <person name="Varghese N."/>
            <person name="Submissions S."/>
        </authorList>
    </citation>
    <scope>NUCLEOTIDE SEQUENCE [LARGE SCALE GENOMIC DNA]</scope>
    <source>
        <strain evidence="6">MNA4</strain>
    </source>
</reference>
<dbReference type="Gene3D" id="3.40.1280.10">
    <property type="match status" value="1"/>
</dbReference>
<dbReference type="OrthoDB" id="9794400at2"/>
<dbReference type="InterPro" id="IPR029064">
    <property type="entry name" value="Ribosomal_eL30-like_sf"/>
</dbReference>
<dbReference type="Pfam" id="PF08032">
    <property type="entry name" value="SpoU_sub_bind"/>
    <property type="match status" value="1"/>
</dbReference>
<evidence type="ECO:0000313" key="6">
    <source>
        <dbReference type="Proteomes" id="UP000187550"/>
    </source>
</evidence>
<dbReference type="Gene3D" id="3.30.1330.30">
    <property type="match status" value="1"/>
</dbReference>
<dbReference type="EMBL" id="FTPL01000003">
    <property type="protein sequence ID" value="SIT87528.1"/>
    <property type="molecule type" value="Genomic_DNA"/>
</dbReference>
<dbReference type="CDD" id="cd18103">
    <property type="entry name" value="SpoU-like_RlmB"/>
    <property type="match status" value="1"/>
</dbReference>
<dbReference type="SUPFAM" id="SSF55315">
    <property type="entry name" value="L30e-like"/>
    <property type="match status" value="1"/>
</dbReference>
<gene>
    <name evidence="5" type="ORF">SAMN05428946_2117</name>
</gene>
<dbReference type="GO" id="GO:0008173">
    <property type="term" value="F:RNA methyltransferase activity"/>
    <property type="evidence" value="ECO:0007669"/>
    <property type="project" value="InterPro"/>
</dbReference>
<dbReference type="Proteomes" id="UP000187550">
    <property type="component" value="Unassembled WGS sequence"/>
</dbReference>
<name>A0A1U7PLC4_9BACI</name>
<dbReference type="FunFam" id="3.40.1280.10:FF:000008">
    <property type="entry name" value="Group 3 RNA methyltransferase TrmH"/>
    <property type="match status" value="1"/>
</dbReference>
<dbReference type="RefSeq" id="WP_076758777.1">
    <property type="nucleotide sequence ID" value="NZ_FTPL01000003.1"/>
</dbReference>
<dbReference type="InterPro" id="IPR001537">
    <property type="entry name" value="SpoU_MeTrfase"/>
</dbReference>
<proteinExistence type="inferred from homology"/>
<protein>
    <submittedName>
        <fullName evidence="5">23S rRNA (Guanosine2251-2'-O)-methyltransferase</fullName>
    </submittedName>
</protein>
<dbReference type="GO" id="GO:0006396">
    <property type="term" value="P:RNA processing"/>
    <property type="evidence" value="ECO:0007669"/>
    <property type="project" value="InterPro"/>
</dbReference>
<evidence type="ECO:0000256" key="3">
    <source>
        <dbReference type="ARBA" id="ARBA00022679"/>
    </source>
</evidence>
<dbReference type="AlphaFoldDB" id="A0A1U7PLC4"/>
<organism evidence="5 6">
    <name type="scientific">Edaphobacillus lindanitolerans</name>
    <dbReference type="NCBI Taxonomy" id="550447"/>
    <lineage>
        <taxon>Bacteria</taxon>
        <taxon>Bacillati</taxon>
        <taxon>Bacillota</taxon>
        <taxon>Bacilli</taxon>
        <taxon>Bacillales</taxon>
        <taxon>Bacillaceae</taxon>
        <taxon>Edaphobacillus</taxon>
    </lineage>
</organism>
<dbReference type="GO" id="GO:0003723">
    <property type="term" value="F:RNA binding"/>
    <property type="evidence" value="ECO:0007669"/>
    <property type="project" value="InterPro"/>
</dbReference>
<evidence type="ECO:0000256" key="2">
    <source>
        <dbReference type="ARBA" id="ARBA00022603"/>
    </source>
</evidence>
<sequence length="252" mass="27108">MTNREEEIIAGRNPVLEALRSGRELNKIWLAEGMQKSGSADIRRMAKEAGVVVQQVPKKKLDQLTELTHQGVAASVAAYGYAELDDLFKRAEEAGEDPFFIILDELEDPHNLGSILRTADASGAHGIIIPKRRSVGLTGVVAKASTGAIEHVPVVRVGNLARTVDDLKERGVWIAGTDAKGTADYRDMDAGLPLAVIIGSEGRGMSRLLVEKCDFLYSLPMVGHVNSLNASVAAALLMYEVLRKRKPAAGQG</sequence>
<dbReference type="InterPro" id="IPR013123">
    <property type="entry name" value="SpoU_subst-bd"/>
</dbReference>
<evidence type="ECO:0000259" key="4">
    <source>
        <dbReference type="SMART" id="SM00967"/>
    </source>
</evidence>
<dbReference type="SUPFAM" id="SSF75217">
    <property type="entry name" value="alpha/beta knot"/>
    <property type="match status" value="1"/>
</dbReference>
<keyword evidence="3 5" id="KW-0808">Transferase</keyword>
<dbReference type="PANTHER" id="PTHR46429">
    <property type="entry name" value="23S RRNA (GUANOSINE-2'-O-)-METHYLTRANSFERASE RLMB"/>
    <property type="match status" value="1"/>
</dbReference>